<protein>
    <recommendedName>
        <fullName evidence="10">Phosphate transport system permease protein</fullName>
    </recommendedName>
</protein>
<name>A0ABU9BV77_9BURK</name>
<dbReference type="InterPro" id="IPR035906">
    <property type="entry name" value="MetI-like_sf"/>
</dbReference>
<dbReference type="PANTHER" id="PTHR30425:SF1">
    <property type="entry name" value="PHOSPHATE TRANSPORT SYSTEM PERMEASE PROTEIN PSTC"/>
    <property type="match status" value="1"/>
</dbReference>
<evidence type="ECO:0000256" key="2">
    <source>
        <dbReference type="ARBA" id="ARBA00007069"/>
    </source>
</evidence>
<comment type="function">
    <text evidence="10">Part of the binding-protein-dependent transport system for phosphate; probably responsible for the translocation of the substrate across the membrane.</text>
</comment>
<comment type="similarity">
    <text evidence="2 10">Belongs to the binding-protein-dependent transport system permease family. CysTW subfamily.</text>
</comment>
<evidence type="ECO:0000256" key="9">
    <source>
        <dbReference type="RuleBase" id="RU363032"/>
    </source>
</evidence>
<dbReference type="RefSeq" id="WP_341426906.1">
    <property type="nucleotide sequence ID" value="NZ_JBBUTG010000010.1"/>
</dbReference>
<evidence type="ECO:0000256" key="8">
    <source>
        <dbReference type="ARBA" id="ARBA00023136"/>
    </source>
</evidence>
<comment type="caution">
    <text evidence="12">The sequence shown here is derived from an EMBL/GenBank/DDBJ whole genome shotgun (WGS) entry which is preliminary data.</text>
</comment>
<evidence type="ECO:0000313" key="12">
    <source>
        <dbReference type="EMBL" id="MEK8032495.1"/>
    </source>
</evidence>
<dbReference type="NCBIfam" id="TIGR02138">
    <property type="entry name" value="phosphate_pstC"/>
    <property type="match status" value="1"/>
</dbReference>
<keyword evidence="10" id="KW-0997">Cell inner membrane</keyword>
<dbReference type="InterPro" id="IPR000515">
    <property type="entry name" value="MetI-like"/>
</dbReference>
<dbReference type="PROSITE" id="PS50928">
    <property type="entry name" value="ABC_TM1"/>
    <property type="match status" value="1"/>
</dbReference>
<keyword evidence="13" id="KW-1185">Reference proteome</keyword>
<feature type="transmembrane region" description="Helical" evidence="9">
    <location>
        <begin position="265"/>
        <end position="284"/>
    </location>
</feature>
<comment type="subcellular location">
    <subcellularLocation>
        <location evidence="10">Cell inner membrane</location>
        <topology evidence="10">Multi-pass membrane protein</topology>
    </subcellularLocation>
    <subcellularLocation>
        <location evidence="1 9">Cell membrane</location>
        <topology evidence="1 9">Multi-pass membrane protein</topology>
    </subcellularLocation>
</comment>
<keyword evidence="5 10" id="KW-0592">Phosphate transport</keyword>
<gene>
    <name evidence="12" type="primary">pstC</name>
    <name evidence="12" type="ORF">AACH06_16850</name>
</gene>
<keyword evidence="7 9" id="KW-1133">Transmembrane helix</keyword>
<proteinExistence type="inferred from homology"/>
<feature type="domain" description="ABC transmembrane type-1" evidence="11">
    <location>
        <begin position="77"/>
        <end position="284"/>
    </location>
</feature>
<dbReference type="InterPro" id="IPR051124">
    <property type="entry name" value="Phosphate_Transport_Permease"/>
</dbReference>
<evidence type="ECO:0000256" key="4">
    <source>
        <dbReference type="ARBA" id="ARBA00022475"/>
    </source>
</evidence>
<dbReference type="InterPro" id="IPR011864">
    <property type="entry name" value="Phosphate_PstC"/>
</dbReference>
<evidence type="ECO:0000259" key="11">
    <source>
        <dbReference type="PROSITE" id="PS50928"/>
    </source>
</evidence>
<organism evidence="12 13">
    <name type="scientific">Ideonella lacteola</name>
    <dbReference type="NCBI Taxonomy" id="2984193"/>
    <lineage>
        <taxon>Bacteria</taxon>
        <taxon>Pseudomonadati</taxon>
        <taxon>Pseudomonadota</taxon>
        <taxon>Betaproteobacteria</taxon>
        <taxon>Burkholderiales</taxon>
        <taxon>Sphaerotilaceae</taxon>
        <taxon>Ideonella</taxon>
    </lineage>
</organism>
<dbReference type="Pfam" id="PF00528">
    <property type="entry name" value="BPD_transp_1"/>
    <property type="match status" value="1"/>
</dbReference>
<dbReference type="EMBL" id="JBBUTG010000010">
    <property type="protein sequence ID" value="MEK8032495.1"/>
    <property type="molecule type" value="Genomic_DNA"/>
</dbReference>
<feature type="transmembrane region" description="Helical" evidence="9">
    <location>
        <begin position="148"/>
        <end position="174"/>
    </location>
</feature>
<keyword evidence="6 9" id="KW-0812">Transmembrane</keyword>
<feature type="transmembrane region" description="Helical" evidence="9">
    <location>
        <begin position="195"/>
        <end position="217"/>
    </location>
</feature>
<feature type="transmembrane region" description="Helical" evidence="9">
    <location>
        <begin position="118"/>
        <end position="142"/>
    </location>
</feature>
<dbReference type="CDD" id="cd06261">
    <property type="entry name" value="TM_PBP2"/>
    <property type="match status" value="1"/>
</dbReference>
<evidence type="ECO:0000256" key="7">
    <source>
        <dbReference type="ARBA" id="ARBA00022989"/>
    </source>
</evidence>
<reference evidence="12 13" key="1">
    <citation type="submission" date="2024-04" db="EMBL/GenBank/DDBJ databases">
        <title>Novel species of the genus Ideonella isolated from streams.</title>
        <authorList>
            <person name="Lu H."/>
        </authorList>
    </citation>
    <scope>NUCLEOTIDE SEQUENCE [LARGE SCALE GENOMIC DNA]</scope>
    <source>
        <strain evidence="12 13">DXS29W</strain>
    </source>
</reference>
<evidence type="ECO:0000256" key="5">
    <source>
        <dbReference type="ARBA" id="ARBA00022592"/>
    </source>
</evidence>
<evidence type="ECO:0000256" key="1">
    <source>
        <dbReference type="ARBA" id="ARBA00004651"/>
    </source>
</evidence>
<dbReference type="PANTHER" id="PTHR30425">
    <property type="entry name" value="PHOSPHATE TRANSPORT SYSTEM PERMEASE PROTEIN PST"/>
    <property type="match status" value="1"/>
</dbReference>
<feature type="transmembrane region" description="Helical" evidence="9">
    <location>
        <begin position="18"/>
        <end position="40"/>
    </location>
</feature>
<evidence type="ECO:0000313" key="13">
    <source>
        <dbReference type="Proteomes" id="UP001371218"/>
    </source>
</evidence>
<keyword evidence="8 9" id="KW-0472">Membrane</keyword>
<sequence length="295" mass="30388">MISSKTSTLYLSPPRADLWLAIGLRLLAATGIALLAIIVWCLLGEAWNVFVGVGASHFLTDSSWHPTEGTFGIAPMAVASIASALGAVLIASPIGVGSAVFCQYYCSPGWSSALRQLLGLFAGIPSVVFGFWGLVTLVPLIAEDNPPGASLLAGALVLAMMIVPTVALTAHAALASVPHSFVAAGHALGLRRGTIVLKVTLIAARNGIFAGIIMSLGRALGETMAMLMVSGNIVQIPSSVFDSVRSLAANIALEMAYATGTHRSALYACGIALIAVVALSTWVSERLTAGARHRA</sequence>
<dbReference type="SUPFAM" id="SSF161098">
    <property type="entry name" value="MetI-like"/>
    <property type="match status" value="1"/>
</dbReference>
<evidence type="ECO:0000256" key="10">
    <source>
        <dbReference type="RuleBase" id="RU363054"/>
    </source>
</evidence>
<evidence type="ECO:0000256" key="3">
    <source>
        <dbReference type="ARBA" id="ARBA00022448"/>
    </source>
</evidence>
<dbReference type="Proteomes" id="UP001371218">
    <property type="component" value="Unassembled WGS sequence"/>
</dbReference>
<keyword evidence="4" id="KW-1003">Cell membrane</keyword>
<keyword evidence="3 9" id="KW-0813">Transport</keyword>
<evidence type="ECO:0000256" key="6">
    <source>
        <dbReference type="ARBA" id="ARBA00022692"/>
    </source>
</evidence>
<feature type="transmembrane region" description="Helical" evidence="9">
    <location>
        <begin position="73"/>
        <end position="106"/>
    </location>
</feature>
<dbReference type="Gene3D" id="1.10.3720.10">
    <property type="entry name" value="MetI-like"/>
    <property type="match status" value="1"/>
</dbReference>
<accession>A0ABU9BV77</accession>